<evidence type="ECO:0000313" key="2">
    <source>
        <dbReference type="Proteomes" id="UP000828048"/>
    </source>
</evidence>
<comment type="caution">
    <text evidence="1">The sequence shown here is derived from an EMBL/GenBank/DDBJ whole genome shotgun (WGS) entry which is preliminary data.</text>
</comment>
<keyword evidence="2" id="KW-1185">Reference proteome</keyword>
<organism evidence="1 2">
    <name type="scientific">Vaccinium darrowii</name>
    <dbReference type="NCBI Taxonomy" id="229202"/>
    <lineage>
        <taxon>Eukaryota</taxon>
        <taxon>Viridiplantae</taxon>
        <taxon>Streptophyta</taxon>
        <taxon>Embryophyta</taxon>
        <taxon>Tracheophyta</taxon>
        <taxon>Spermatophyta</taxon>
        <taxon>Magnoliopsida</taxon>
        <taxon>eudicotyledons</taxon>
        <taxon>Gunneridae</taxon>
        <taxon>Pentapetalae</taxon>
        <taxon>asterids</taxon>
        <taxon>Ericales</taxon>
        <taxon>Ericaceae</taxon>
        <taxon>Vaccinioideae</taxon>
        <taxon>Vaccinieae</taxon>
        <taxon>Vaccinium</taxon>
    </lineage>
</organism>
<reference evidence="1 2" key="1">
    <citation type="journal article" date="2021" name="Hortic Res">
        <title>High-quality reference genome and annotation aids understanding of berry development for evergreen blueberry (Vaccinium darrowii).</title>
        <authorList>
            <person name="Yu J."/>
            <person name="Hulse-Kemp A.M."/>
            <person name="Babiker E."/>
            <person name="Staton M."/>
        </authorList>
    </citation>
    <scope>NUCLEOTIDE SEQUENCE [LARGE SCALE GENOMIC DNA]</scope>
    <source>
        <strain evidence="2">cv. NJ 8807/NJ 8810</strain>
        <tissue evidence="1">Young leaf</tissue>
    </source>
</reference>
<sequence>MQIQDVKPLLFSKFSENIKISIGDGKNITFWTDQWVDGKSLSILFPNLFRTIVNKGETLAEVFQRKEEQFSWNFQFRRNLFSREVEDLEVGYTYYSASLPYDSAVICCTLFLSWRGTAVICCILFLSWRGISPAASEICYIESAATLYLATLYRGVCGV</sequence>
<proteinExistence type="predicted"/>
<accession>A0ACB7Y0U2</accession>
<protein>
    <submittedName>
        <fullName evidence="1">Uncharacterized protein</fullName>
    </submittedName>
</protein>
<gene>
    <name evidence="1" type="ORF">Vadar_020183</name>
</gene>
<name>A0ACB7Y0U2_9ERIC</name>
<dbReference type="Proteomes" id="UP000828048">
    <property type="component" value="Chromosome 5"/>
</dbReference>
<evidence type="ECO:0000313" key="1">
    <source>
        <dbReference type="EMBL" id="KAH7846966.1"/>
    </source>
</evidence>
<dbReference type="EMBL" id="CM037155">
    <property type="protein sequence ID" value="KAH7846966.1"/>
    <property type="molecule type" value="Genomic_DNA"/>
</dbReference>